<sequence>MASTSTGEGPSDKERKVISPLLEGYENELPLLQAKVLFCRRLLSPVRRVPFDIMVQIFEEYMALSASRNPLAVLCQVCVSWRDIALAHAPLWLDLCIGAKSDGTVQGSIEPPEGRAAAVSAWVKRVQTCAWSLKVCGHNGVAPNDIDSPGDSLPVHALLTPDAIDNLQYLHLTGSLDSTGLGTLTYPGVTSVFVNTIQTSGPFNWVEQGFPAFPTLKKAVLLNLPPILVYIHLAHFPWSQLTHLYLGNKFKLTFEESMPIFRQSTNLQRACVHYRPYQDTGHQVDFTQSNTISLPKLTDLTFLGDAPLGNFINYGFAWPNLENLRLWQYPKHFWSDASKRLIRSTTRQHISTLELGGSFTSFTPCIKACPNLTHLVLEHTSTTYGELFQFLRWYRIGGNLPRLQFLSVYCNFSVGHDVHVDWDLDEKLIQMLESRSPGHAPDLGCAVLKRFLLRVSLGELSDPMAKRAARVLEEFKDVMDVALVRGDALSVHQFPPGGLDHWDRGLGQFLDELWAYGKD</sequence>
<name>A0A8H6H7A1_9AGAR</name>
<organism evidence="1 2">
    <name type="scientific">Ephemerocybe angulata</name>
    <dbReference type="NCBI Taxonomy" id="980116"/>
    <lineage>
        <taxon>Eukaryota</taxon>
        <taxon>Fungi</taxon>
        <taxon>Dikarya</taxon>
        <taxon>Basidiomycota</taxon>
        <taxon>Agaricomycotina</taxon>
        <taxon>Agaricomycetes</taxon>
        <taxon>Agaricomycetidae</taxon>
        <taxon>Agaricales</taxon>
        <taxon>Agaricineae</taxon>
        <taxon>Psathyrellaceae</taxon>
        <taxon>Ephemerocybe</taxon>
    </lineage>
</organism>
<gene>
    <name evidence="1" type="ORF">DFP72DRAFT_1111214</name>
</gene>
<dbReference type="SUPFAM" id="SSF52047">
    <property type="entry name" value="RNI-like"/>
    <property type="match status" value="1"/>
</dbReference>
<accession>A0A8H6H7A1</accession>
<dbReference type="Proteomes" id="UP000521943">
    <property type="component" value="Unassembled WGS sequence"/>
</dbReference>
<comment type="caution">
    <text evidence="1">The sequence shown here is derived from an EMBL/GenBank/DDBJ whole genome shotgun (WGS) entry which is preliminary data.</text>
</comment>
<evidence type="ECO:0008006" key="3">
    <source>
        <dbReference type="Google" id="ProtNLM"/>
    </source>
</evidence>
<dbReference type="InterPro" id="IPR032675">
    <property type="entry name" value="LRR_dom_sf"/>
</dbReference>
<dbReference type="Gene3D" id="3.80.10.10">
    <property type="entry name" value="Ribonuclease Inhibitor"/>
    <property type="match status" value="1"/>
</dbReference>
<protein>
    <recommendedName>
        <fullName evidence="3">F-box domain-containing protein</fullName>
    </recommendedName>
</protein>
<reference evidence="1 2" key="1">
    <citation type="submission" date="2020-07" db="EMBL/GenBank/DDBJ databases">
        <title>Comparative genomics of pyrophilous fungi reveals a link between fire events and developmental genes.</title>
        <authorList>
            <consortium name="DOE Joint Genome Institute"/>
            <person name="Steindorff A.S."/>
            <person name="Carver A."/>
            <person name="Calhoun S."/>
            <person name="Stillman K."/>
            <person name="Liu H."/>
            <person name="Lipzen A."/>
            <person name="Pangilinan J."/>
            <person name="Labutti K."/>
            <person name="Bruns T.D."/>
            <person name="Grigoriev I.V."/>
        </authorList>
    </citation>
    <scope>NUCLEOTIDE SEQUENCE [LARGE SCALE GENOMIC DNA]</scope>
    <source>
        <strain evidence="1 2">CBS 144469</strain>
    </source>
</reference>
<keyword evidence="2" id="KW-1185">Reference proteome</keyword>
<dbReference type="OrthoDB" id="2901673at2759"/>
<evidence type="ECO:0000313" key="2">
    <source>
        <dbReference type="Proteomes" id="UP000521943"/>
    </source>
</evidence>
<dbReference type="EMBL" id="JACGCI010000218">
    <property type="protein sequence ID" value="KAF6741780.1"/>
    <property type="molecule type" value="Genomic_DNA"/>
</dbReference>
<dbReference type="AlphaFoldDB" id="A0A8H6H7A1"/>
<evidence type="ECO:0000313" key="1">
    <source>
        <dbReference type="EMBL" id="KAF6741780.1"/>
    </source>
</evidence>
<proteinExistence type="predicted"/>